<dbReference type="EMBL" id="QXHD01000004">
    <property type="protein sequence ID" value="NEZ56642.1"/>
    <property type="molecule type" value="Genomic_DNA"/>
</dbReference>
<protein>
    <submittedName>
        <fullName evidence="2">NAD-dependent epimerase/dehydratase family protein</fullName>
    </submittedName>
</protein>
<comment type="caution">
    <text evidence="2">The sequence shown here is derived from an EMBL/GenBank/DDBJ whole genome shotgun (WGS) entry which is preliminary data.</text>
</comment>
<sequence>MWNKKILITGGAGFIDSNFVHHFHGESGKIIVLDALTYTGNRSTLKDFESQANFQLTQEDICNQQLVDDLLTTHEIDTVVHFAAESHVVPSIPGPVAFV</sequence>
<evidence type="ECO:0000313" key="3">
    <source>
        <dbReference type="Proteomes" id="UP000481033"/>
    </source>
</evidence>
<dbReference type="InterPro" id="IPR016040">
    <property type="entry name" value="NAD(P)-bd_dom"/>
</dbReference>
<reference evidence="2 3" key="1">
    <citation type="journal article" date="2020" name="Microb. Ecol.">
        <title>Ecogenomics of the Marine Benthic Filamentous Cyanobacterium Adonisia.</title>
        <authorList>
            <person name="Walter J.M."/>
            <person name="Coutinho F.H."/>
            <person name="Leomil L."/>
            <person name="Hargreaves P.I."/>
            <person name="Campeao M.E."/>
            <person name="Vieira V.V."/>
            <person name="Silva B.S."/>
            <person name="Fistarol G.O."/>
            <person name="Salomon P.S."/>
            <person name="Sawabe T."/>
            <person name="Mino S."/>
            <person name="Hosokawa M."/>
            <person name="Miyashita H."/>
            <person name="Maruyama F."/>
            <person name="van Verk M.C."/>
            <person name="Dutilh B.E."/>
            <person name="Thompson C.C."/>
            <person name="Thompson F.L."/>
        </authorList>
    </citation>
    <scope>NUCLEOTIDE SEQUENCE [LARGE SCALE GENOMIC DNA]</scope>
    <source>
        <strain evidence="2 3">CCMR0081</strain>
    </source>
</reference>
<evidence type="ECO:0000259" key="1">
    <source>
        <dbReference type="Pfam" id="PF16363"/>
    </source>
</evidence>
<dbReference type="SUPFAM" id="SSF51735">
    <property type="entry name" value="NAD(P)-binding Rossmann-fold domains"/>
    <property type="match status" value="1"/>
</dbReference>
<dbReference type="AlphaFoldDB" id="A0A6M0RLF4"/>
<dbReference type="InterPro" id="IPR036291">
    <property type="entry name" value="NAD(P)-bd_dom_sf"/>
</dbReference>
<keyword evidence="3" id="KW-1185">Reference proteome</keyword>
<dbReference type="Pfam" id="PF16363">
    <property type="entry name" value="GDP_Man_Dehyd"/>
    <property type="match status" value="1"/>
</dbReference>
<feature type="domain" description="NAD(P)-binding" evidence="1">
    <location>
        <begin position="7"/>
        <end position="98"/>
    </location>
</feature>
<accession>A0A6M0RLF4</accession>
<name>A0A6M0RLF4_9CYAN</name>
<dbReference type="PANTHER" id="PTHR43000">
    <property type="entry name" value="DTDP-D-GLUCOSE 4,6-DEHYDRATASE-RELATED"/>
    <property type="match status" value="1"/>
</dbReference>
<organism evidence="2 3">
    <name type="scientific">Adonisia turfae CCMR0081</name>
    <dbReference type="NCBI Taxonomy" id="2292702"/>
    <lineage>
        <taxon>Bacteria</taxon>
        <taxon>Bacillati</taxon>
        <taxon>Cyanobacteriota</taxon>
        <taxon>Adonisia</taxon>
        <taxon>Adonisia turfae</taxon>
    </lineage>
</organism>
<dbReference type="Gene3D" id="3.40.50.720">
    <property type="entry name" value="NAD(P)-binding Rossmann-like Domain"/>
    <property type="match status" value="1"/>
</dbReference>
<proteinExistence type="predicted"/>
<dbReference type="Proteomes" id="UP000481033">
    <property type="component" value="Unassembled WGS sequence"/>
</dbReference>
<gene>
    <name evidence="2" type="ORF">DXZ20_13335</name>
</gene>
<dbReference type="RefSeq" id="WP_163671575.1">
    <property type="nucleotide sequence ID" value="NZ_QXHD01000004.1"/>
</dbReference>
<evidence type="ECO:0000313" key="2">
    <source>
        <dbReference type="EMBL" id="NEZ56642.1"/>
    </source>
</evidence>